<protein>
    <submittedName>
        <fullName evidence="2">DUF1266 domain-containing protein</fullName>
    </submittedName>
</protein>
<name>A0A929RQD3_9ACTO</name>
<comment type="caution">
    <text evidence="2">The sequence shown here is derived from an EMBL/GenBank/DDBJ whole genome shotgun (WGS) entry which is preliminary data.</text>
</comment>
<sequence length="288" mass="32970">EWDELNKHHKPKLRGSRKALAIDVRARLLAPTIPYALCHGNPVNVLAVSDVESTTHMLARDWGITHRSDLLRQLYTLLRSGHRAEYTRLREHCADRSWATARIELLNKTADRDTDAWEERWRIRRLLDNDRGLSSVDFGAWDFVRAALLTRTGAALGWLSEDEAWDTLALVNRALSLSYSSWNEVWVAFRVTRWLWAAEGDAQSAANDLHDRNRGEFLLGKNGLWTAIPWDAPYPAPRFLLLDALREMDALRLLSPSAWEDASTWERELDAQTRTRAPMSIGGKPIVQ</sequence>
<dbReference type="Pfam" id="PF06889">
    <property type="entry name" value="DUF1266"/>
    <property type="match status" value="1"/>
</dbReference>
<organism evidence="2 3">
    <name type="scientific">Actinomyces bouchesdurhonensis</name>
    <dbReference type="NCBI Taxonomy" id="1852361"/>
    <lineage>
        <taxon>Bacteria</taxon>
        <taxon>Bacillati</taxon>
        <taxon>Actinomycetota</taxon>
        <taxon>Actinomycetes</taxon>
        <taxon>Actinomycetales</taxon>
        <taxon>Actinomycetaceae</taxon>
        <taxon>Actinomyces</taxon>
    </lineage>
</organism>
<feature type="non-terminal residue" evidence="2">
    <location>
        <position position="1"/>
    </location>
</feature>
<dbReference type="AlphaFoldDB" id="A0A929RQD3"/>
<dbReference type="EMBL" id="JABZGF010000345">
    <property type="protein sequence ID" value="MBF0967173.1"/>
    <property type="molecule type" value="Genomic_DNA"/>
</dbReference>
<proteinExistence type="predicted"/>
<feature type="domain" description="DUF1266" evidence="1">
    <location>
        <begin position="57"/>
        <end position="230"/>
    </location>
</feature>
<dbReference type="InterPro" id="IPR009677">
    <property type="entry name" value="DUF1266"/>
</dbReference>
<accession>A0A929RQD3</accession>
<reference evidence="2" key="1">
    <citation type="submission" date="2020-04" db="EMBL/GenBank/DDBJ databases">
        <title>Deep metagenomics examines the oral microbiome during advanced dental caries in children, revealing novel taxa and co-occurrences with host molecules.</title>
        <authorList>
            <person name="Baker J.L."/>
            <person name="Morton J.T."/>
            <person name="Dinis M."/>
            <person name="Alvarez R."/>
            <person name="Tran N.C."/>
            <person name="Knight R."/>
            <person name="Edlund A."/>
        </authorList>
    </citation>
    <scope>NUCLEOTIDE SEQUENCE</scope>
    <source>
        <strain evidence="2">JCVI_30_bin.13</strain>
    </source>
</reference>
<evidence type="ECO:0000259" key="1">
    <source>
        <dbReference type="Pfam" id="PF06889"/>
    </source>
</evidence>
<evidence type="ECO:0000313" key="2">
    <source>
        <dbReference type="EMBL" id="MBF0967173.1"/>
    </source>
</evidence>
<gene>
    <name evidence="2" type="ORF">HXK09_08510</name>
</gene>
<evidence type="ECO:0000313" key="3">
    <source>
        <dbReference type="Proteomes" id="UP000759246"/>
    </source>
</evidence>
<dbReference type="Proteomes" id="UP000759246">
    <property type="component" value="Unassembled WGS sequence"/>
</dbReference>